<dbReference type="InterPro" id="IPR036942">
    <property type="entry name" value="Beta-barrel_TonB_sf"/>
</dbReference>
<keyword evidence="6 11" id="KW-0798">TonB box</keyword>
<accession>A0A1T5A4H5</accession>
<keyword evidence="9 10" id="KW-0998">Cell outer membrane</keyword>
<dbReference type="SUPFAM" id="SSF49464">
    <property type="entry name" value="Carboxypeptidase regulatory domain-like"/>
    <property type="match status" value="1"/>
</dbReference>
<sequence>MQRIIYFRMRHRYHLYRRAATMHAVRRCVIRVIGNSVIGNNYNENKIQSYDSIMKPFIMKPTIFTCLYLVLFHTTFAQERLAVVYGTVASDDEVVAAATISIANTSIATKSDPSGRFRLSVPAGNVTVAVHALGYAPYSKALQVAANDSVHLSIRLEPSSVTLDEVVLDRQTGLTRRTPYAVSGVEMQSLSKSGNPGGIAGALREIPGVSGAGMGPGIVKPFIRGLGFSRVVTLYQGNKLENHQWGQDHGLGLNNAGVRSVDVIKGPASILYGSGALGGVLMVKDDESYLTSGKVSGSLGSVFNSNSNGTRTFGSIGNRFQNGFFLNVDAAYENHADYKAGDGLLIGNSRFNNHTLRAHAGVDKDRFKNKLSFTYHSQDLGIIADDELEEGESLVTTRNDRSMQLPFQQIRDYLASYNQETRHEHFETYLHLSHHYNDRNEIEESFDQLDLGLMQRNTFYSGRITLHPDRDLSHTLGVQGGFISTSNKVAAAETLIPDANTSDVGVYYLGSFDWKNFYFQGGARFDYRKVNADASAQHLVDHGFTLPGDPADRKLSVDFSGFSGSLGASYMLAAQHQFKVNLSTGFRAPDLAELFSNGPHPGTNRFEMGSVDFKREQSIQTDLSYSFSSPAVDIGASVYSNAVSNYIFFVATGNIRPEDGLEIWAFQQQDAVLYGTEWELAYRPLLDKRLELTAKGALVRGNLRESDEHLTFVPADNYTFQIAHEPRFSTGTRLFAAVQHTAAQNRFGFNEQRTPGYTLVNAGAQHEFAFTGGKLSAALNVNNAFDVSYVDHLSILRAFSIPNPGRNIGLALGYRF</sequence>
<feature type="domain" description="TonB-dependent receptor plug" evidence="13">
    <location>
        <begin position="176"/>
        <end position="280"/>
    </location>
</feature>
<dbReference type="AlphaFoldDB" id="A0A1T5A4H5"/>
<keyword evidence="2 10" id="KW-0813">Transport</keyword>
<evidence type="ECO:0000259" key="12">
    <source>
        <dbReference type="Pfam" id="PF00593"/>
    </source>
</evidence>
<name>A0A1T5A4H5_9SPHI</name>
<evidence type="ECO:0000256" key="8">
    <source>
        <dbReference type="ARBA" id="ARBA00023170"/>
    </source>
</evidence>
<dbReference type="Gene3D" id="2.60.40.1120">
    <property type="entry name" value="Carboxypeptidase-like, regulatory domain"/>
    <property type="match status" value="1"/>
</dbReference>
<dbReference type="GO" id="GO:0009279">
    <property type="term" value="C:cell outer membrane"/>
    <property type="evidence" value="ECO:0007669"/>
    <property type="project" value="UniProtKB-SubCell"/>
</dbReference>
<evidence type="ECO:0000313" key="14">
    <source>
        <dbReference type="EMBL" id="SKB29627.1"/>
    </source>
</evidence>
<comment type="subcellular location">
    <subcellularLocation>
        <location evidence="1 10">Cell outer membrane</location>
        <topology evidence="1 10">Multi-pass membrane protein</topology>
    </subcellularLocation>
</comment>
<keyword evidence="3 10" id="KW-1134">Transmembrane beta strand</keyword>
<evidence type="ECO:0000256" key="6">
    <source>
        <dbReference type="ARBA" id="ARBA00023077"/>
    </source>
</evidence>
<evidence type="ECO:0000256" key="11">
    <source>
        <dbReference type="RuleBase" id="RU003357"/>
    </source>
</evidence>
<protein>
    <submittedName>
        <fullName evidence="14">Iron complex outermembrane recepter protein</fullName>
    </submittedName>
</protein>
<comment type="similarity">
    <text evidence="10 11">Belongs to the TonB-dependent receptor family.</text>
</comment>
<evidence type="ECO:0000256" key="2">
    <source>
        <dbReference type="ARBA" id="ARBA00022448"/>
    </source>
</evidence>
<gene>
    <name evidence="14" type="ORF">SAMN05660226_00551</name>
</gene>
<dbReference type="PROSITE" id="PS52016">
    <property type="entry name" value="TONB_DEPENDENT_REC_3"/>
    <property type="match status" value="1"/>
</dbReference>
<dbReference type="Gene3D" id="2.40.170.20">
    <property type="entry name" value="TonB-dependent receptor, beta-barrel domain"/>
    <property type="match status" value="1"/>
</dbReference>
<dbReference type="Proteomes" id="UP000190541">
    <property type="component" value="Unassembled WGS sequence"/>
</dbReference>
<dbReference type="GO" id="GO:0044718">
    <property type="term" value="P:siderophore transmembrane transport"/>
    <property type="evidence" value="ECO:0007669"/>
    <property type="project" value="TreeGrafter"/>
</dbReference>
<keyword evidence="7 10" id="KW-0472">Membrane</keyword>
<dbReference type="InterPro" id="IPR012910">
    <property type="entry name" value="Plug_dom"/>
</dbReference>
<dbReference type="Pfam" id="PF07715">
    <property type="entry name" value="Plug"/>
    <property type="match status" value="1"/>
</dbReference>
<reference evidence="14 15" key="1">
    <citation type="submission" date="2017-02" db="EMBL/GenBank/DDBJ databases">
        <authorList>
            <person name="Peterson S.W."/>
        </authorList>
    </citation>
    <scope>NUCLEOTIDE SEQUENCE [LARGE SCALE GENOMIC DNA]</scope>
    <source>
        <strain evidence="14 15">DSM 22899</strain>
    </source>
</reference>
<evidence type="ECO:0000256" key="1">
    <source>
        <dbReference type="ARBA" id="ARBA00004571"/>
    </source>
</evidence>
<dbReference type="SUPFAM" id="SSF56935">
    <property type="entry name" value="Porins"/>
    <property type="match status" value="1"/>
</dbReference>
<dbReference type="STRING" id="623280.SAMN05660226_00551"/>
<proteinExistence type="inferred from homology"/>
<evidence type="ECO:0000256" key="9">
    <source>
        <dbReference type="ARBA" id="ARBA00023237"/>
    </source>
</evidence>
<evidence type="ECO:0000256" key="5">
    <source>
        <dbReference type="ARBA" id="ARBA00022729"/>
    </source>
</evidence>
<dbReference type="InterPro" id="IPR008969">
    <property type="entry name" value="CarboxyPept-like_regulatory"/>
</dbReference>
<evidence type="ECO:0000256" key="10">
    <source>
        <dbReference type="PROSITE-ProRule" id="PRU01360"/>
    </source>
</evidence>
<dbReference type="Pfam" id="PF13715">
    <property type="entry name" value="CarbopepD_reg_2"/>
    <property type="match status" value="1"/>
</dbReference>
<evidence type="ECO:0000259" key="13">
    <source>
        <dbReference type="Pfam" id="PF07715"/>
    </source>
</evidence>
<dbReference type="InterPro" id="IPR037066">
    <property type="entry name" value="Plug_dom_sf"/>
</dbReference>
<dbReference type="PANTHER" id="PTHR30069:SF29">
    <property type="entry name" value="HEMOGLOBIN AND HEMOGLOBIN-HAPTOGLOBIN-BINDING PROTEIN 1-RELATED"/>
    <property type="match status" value="1"/>
</dbReference>
<organism evidence="14 15">
    <name type="scientific">Parapedobacter luteus</name>
    <dbReference type="NCBI Taxonomy" id="623280"/>
    <lineage>
        <taxon>Bacteria</taxon>
        <taxon>Pseudomonadati</taxon>
        <taxon>Bacteroidota</taxon>
        <taxon>Sphingobacteriia</taxon>
        <taxon>Sphingobacteriales</taxon>
        <taxon>Sphingobacteriaceae</taxon>
        <taxon>Parapedobacter</taxon>
    </lineage>
</organism>
<dbReference type="GO" id="GO:0015344">
    <property type="term" value="F:siderophore uptake transmembrane transporter activity"/>
    <property type="evidence" value="ECO:0007669"/>
    <property type="project" value="TreeGrafter"/>
</dbReference>
<keyword evidence="4 10" id="KW-0812">Transmembrane</keyword>
<keyword evidence="5" id="KW-0732">Signal</keyword>
<dbReference type="Gene3D" id="2.170.130.10">
    <property type="entry name" value="TonB-dependent receptor, plug domain"/>
    <property type="match status" value="1"/>
</dbReference>
<evidence type="ECO:0000256" key="4">
    <source>
        <dbReference type="ARBA" id="ARBA00022692"/>
    </source>
</evidence>
<keyword evidence="15" id="KW-1185">Reference proteome</keyword>
<evidence type="ECO:0000256" key="3">
    <source>
        <dbReference type="ARBA" id="ARBA00022452"/>
    </source>
</evidence>
<dbReference type="EMBL" id="FUYS01000001">
    <property type="protein sequence ID" value="SKB29627.1"/>
    <property type="molecule type" value="Genomic_DNA"/>
</dbReference>
<dbReference type="InterPro" id="IPR039426">
    <property type="entry name" value="TonB-dep_rcpt-like"/>
</dbReference>
<evidence type="ECO:0000256" key="7">
    <source>
        <dbReference type="ARBA" id="ARBA00023136"/>
    </source>
</evidence>
<feature type="domain" description="TonB-dependent receptor-like beta-barrel" evidence="12">
    <location>
        <begin position="308"/>
        <end position="783"/>
    </location>
</feature>
<dbReference type="Pfam" id="PF00593">
    <property type="entry name" value="TonB_dep_Rec_b-barrel"/>
    <property type="match status" value="1"/>
</dbReference>
<dbReference type="PANTHER" id="PTHR30069">
    <property type="entry name" value="TONB-DEPENDENT OUTER MEMBRANE RECEPTOR"/>
    <property type="match status" value="1"/>
</dbReference>
<dbReference type="InterPro" id="IPR000531">
    <property type="entry name" value="Beta-barrel_TonB"/>
</dbReference>
<keyword evidence="8" id="KW-0675">Receptor</keyword>
<evidence type="ECO:0000313" key="15">
    <source>
        <dbReference type="Proteomes" id="UP000190541"/>
    </source>
</evidence>